<dbReference type="Pfam" id="PF05565">
    <property type="entry name" value="Sipho_Gp157"/>
    <property type="match status" value="1"/>
</dbReference>
<evidence type="ECO:0000313" key="2">
    <source>
        <dbReference type="Proteomes" id="UP000249453"/>
    </source>
</evidence>
<dbReference type="RefSeq" id="WP_111575869.1">
    <property type="nucleotide sequence ID" value="NZ_JBHEEY010000011.1"/>
</dbReference>
<dbReference type="AlphaFoldDB" id="A0A364JTF8"/>
<comment type="caution">
    <text evidence="1">The sequence shown here is derived from an EMBL/GenBank/DDBJ whole genome shotgun (WGS) entry which is preliminary data.</text>
</comment>
<name>A0A364JTF8_9HYPH</name>
<accession>A0A364JTF8</accession>
<dbReference type="EMBL" id="QLMK01000011">
    <property type="protein sequence ID" value="RAK27064.1"/>
    <property type="molecule type" value="Genomic_DNA"/>
</dbReference>
<organism evidence="1 2">
    <name type="scientific">Falsochrobactrum ovis</name>
    <dbReference type="NCBI Taxonomy" id="1293442"/>
    <lineage>
        <taxon>Bacteria</taxon>
        <taxon>Pseudomonadati</taxon>
        <taxon>Pseudomonadota</taxon>
        <taxon>Alphaproteobacteria</taxon>
        <taxon>Hyphomicrobiales</taxon>
        <taxon>Brucellaceae</taxon>
        <taxon>Falsochrobactrum</taxon>
    </lineage>
</organism>
<evidence type="ECO:0000313" key="1">
    <source>
        <dbReference type="EMBL" id="RAK27064.1"/>
    </source>
</evidence>
<dbReference type="Proteomes" id="UP000249453">
    <property type="component" value="Unassembled WGS sequence"/>
</dbReference>
<sequence>MTDRYLKADLSSIQAQIAELVSGNPELADDEELRVDMIDGETSAIEFLHRVYRRIRKAEALAAGAKSEKDDAADRQRRFEKQADGYRALSLAILNAANVEKLVTPFATYSVISPRVKAEVSDLDAIPQGFYRIEKKPDMKAIKEALEAGNELPGAHLSIGVHSLMIRSK</sequence>
<proteinExistence type="predicted"/>
<gene>
    <name evidence="1" type="ORF">C7374_11158</name>
</gene>
<keyword evidence="2" id="KW-1185">Reference proteome</keyword>
<dbReference type="OrthoDB" id="8115937at2"/>
<reference evidence="1 2" key="1">
    <citation type="submission" date="2018-06" db="EMBL/GenBank/DDBJ databases">
        <title>Genomic Encyclopedia of Type Strains, Phase IV (KMG-IV): sequencing the most valuable type-strain genomes for metagenomic binning, comparative biology and taxonomic classification.</title>
        <authorList>
            <person name="Goeker M."/>
        </authorList>
    </citation>
    <scope>NUCLEOTIDE SEQUENCE [LARGE SCALE GENOMIC DNA]</scope>
    <source>
        <strain evidence="1 2">DSM 26720</strain>
    </source>
</reference>
<dbReference type="InterPro" id="IPR008840">
    <property type="entry name" value="Sipho_Gp157"/>
</dbReference>
<protein>
    <submittedName>
        <fullName evidence="1">Viral Gp157 protein</fullName>
    </submittedName>
</protein>